<dbReference type="PATRIC" id="fig|1229205.11.peg.4869"/>
<evidence type="ECO:0000313" key="7">
    <source>
        <dbReference type="Proteomes" id="UP000010105"/>
    </source>
</evidence>
<dbReference type="HOGENOM" id="CLU_016472_6_2_4"/>
<protein>
    <submittedName>
        <fullName evidence="6">9-cis-epoxycarotenoid dioxygenase</fullName>
    </submittedName>
</protein>
<reference evidence="6 7" key="1">
    <citation type="journal article" date="2012" name="J. Bacteriol.">
        <title>Complete Genome Sequence of Burkholderia phenoliruptrix BR3459a (CLA1), a Heat-Tolerant, Nitrogen-Fixing Symbiont of Mimosa flocculosa.</title>
        <authorList>
            <person name="de Oliveira Cunha C."/>
            <person name="Goda Zuleta L.F."/>
            <person name="Paula de Almeida L.G."/>
            <person name="Prioli Ciapina L."/>
            <person name="Lustrino Borges W."/>
            <person name="Pitard R.M."/>
            <person name="Baldani J.I."/>
            <person name="Straliotto R."/>
            <person name="de Faria S.M."/>
            <person name="Hungria M."/>
            <person name="Sousa Cavada B."/>
            <person name="Mercante F.M."/>
            <person name="Ribeiro de Vasconcelos A.T."/>
        </authorList>
    </citation>
    <scope>NUCLEOTIDE SEQUENCE [LARGE SCALE GENOMIC DNA]</scope>
    <source>
        <strain evidence="6 7">BR3459a</strain>
    </source>
</reference>
<proteinExistence type="inferred from homology"/>
<evidence type="ECO:0000256" key="1">
    <source>
        <dbReference type="ARBA" id="ARBA00006787"/>
    </source>
</evidence>
<evidence type="ECO:0000256" key="4">
    <source>
        <dbReference type="ARBA" id="ARBA00023004"/>
    </source>
</evidence>
<keyword evidence="2 5" id="KW-0479">Metal-binding</keyword>
<dbReference type="PANTHER" id="PTHR10543">
    <property type="entry name" value="BETA-CAROTENE DIOXYGENASE"/>
    <property type="match status" value="1"/>
</dbReference>
<dbReference type="GO" id="GO:0046872">
    <property type="term" value="F:metal ion binding"/>
    <property type="evidence" value="ECO:0007669"/>
    <property type="project" value="UniProtKB-KW"/>
</dbReference>
<dbReference type="Pfam" id="PF03055">
    <property type="entry name" value="RPE65"/>
    <property type="match status" value="1"/>
</dbReference>
<evidence type="ECO:0000256" key="5">
    <source>
        <dbReference type="PIRSR" id="PIRSR604294-1"/>
    </source>
</evidence>
<feature type="binding site" evidence="5">
    <location>
        <position position="188"/>
    </location>
    <ligand>
        <name>Fe cation</name>
        <dbReference type="ChEBI" id="CHEBI:24875"/>
        <note>catalytic</note>
    </ligand>
</feature>
<comment type="cofactor">
    <cofactor evidence="5">
        <name>Fe(2+)</name>
        <dbReference type="ChEBI" id="CHEBI:29033"/>
    </cofactor>
    <text evidence="5">Binds 1 Fe(2+) ion per subunit.</text>
</comment>
<gene>
    <name evidence="6" type="ORF">BUPH_00960</name>
</gene>
<evidence type="ECO:0000313" key="6">
    <source>
        <dbReference type="EMBL" id="AFT88414.1"/>
    </source>
</evidence>
<feature type="binding site" evidence="5">
    <location>
        <position position="303"/>
    </location>
    <ligand>
        <name>Fe cation</name>
        <dbReference type="ChEBI" id="CHEBI:24875"/>
        <note>catalytic</note>
    </ligand>
</feature>
<keyword evidence="4 5" id="KW-0408">Iron</keyword>
<dbReference type="AlphaFoldDB" id="K0DYG1"/>
<feature type="binding site" evidence="5">
    <location>
        <position position="239"/>
    </location>
    <ligand>
        <name>Fe cation</name>
        <dbReference type="ChEBI" id="CHEBI:24875"/>
        <note>catalytic</note>
    </ligand>
</feature>
<evidence type="ECO:0000256" key="2">
    <source>
        <dbReference type="ARBA" id="ARBA00022723"/>
    </source>
</evidence>
<dbReference type="GO" id="GO:0016121">
    <property type="term" value="P:carotene catabolic process"/>
    <property type="evidence" value="ECO:0007669"/>
    <property type="project" value="TreeGrafter"/>
</dbReference>
<feature type="binding site" evidence="5">
    <location>
        <position position="496"/>
    </location>
    <ligand>
        <name>Fe cation</name>
        <dbReference type="ChEBI" id="CHEBI:24875"/>
        <note>catalytic</note>
    </ligand>
</feature>
<dbReference type="InterPro" id="IPR004294">
    <property type="entry name" value="Carotenoid_Oase"/>
</dbReference>
<dbReference type="PANTHER" id="PTHR10543:SF89">
    <property type="entry name" value="CAROTENOID 9,10(9',10')-CLEAVAGE DIOXYGENASE 1"/>
    <property type="match status" value="1"/>
</dbReference>
<dbReference type="STRING" id="1229205.BUPH_00960"/>
<accession>K0DYG1</accession>
<organism evidence="6 7">
    <name type="scientific">Paraburkholderia phenoliruptrix BR3459a</name>
    <dbReference type="NCBI Taxonomy" id="1229205"/>
    <lineage>
        <taxon>Bacteria</taxon>
        <taxon>Pseudomonadati</taxon>
        <taxon>Pseudomonadota</taxon>
        <taxon>Betaproteobacteria</taxon>
        <taxon>Burkholderiales</taxon>
        <taxon>Burkholderiaceae</taxon>
        <taxon>Paraburkholderia</taxon>
    </lineage>
</organism>
<evidence type="ECO:0000256" key="3">
    <source>
        <dbReference type="ARBA" id="ARBA00023002"/>
    </source>
</evidence>
<comment type="similarity">
    <text evidence="1">Belongs to the carotenoid oxygenase family.</text>
</comment>
<dbReference type="KEGG" id="bpx:BUPH_00960"/>
<dbReference type="EMBL" id="CP003864">
    <property type="protein sequence ID" value="AFT88414.1"/>
    <property type="molecule type" value="Genomic_DNA"/>
</dbReference>
<dbReference type="GO" id="GO:0010436">
    <property type="term" value="F:carotenoid dioxygenase activity"/>
    <property type="evidence" value="ECO:0007669"/>
    <property type="project" value="TreeGrafter"/>
</dbReference>
<sequence length="509" mass="56384">MPDVHFRASIKRRSVSMTKAFPPAMTEGMDEPCRFEGEVYDLEVVEGSIPSQIDGLLVQAVPDQVFPPTVDRLDPMTIAAGGDGAVRAFRFKDGHVDYRTRFVRTERFMLERKARRSLFGNYRNPFSDDPSVEGKSRTTANTALFFHAGKLFAGKEDGLPHEIDPVTLDTRGVCTAGGSITSRTFTAHPKIDSQTGELIGYGYAARGETTRDIAYYVLGKDGSVEHEAWFEAPVAAMIHDCAITPNYTVLPIMPVTSDLGRLKEGGPHFVYDPEMPQIFGVLPRRGSASDVRWFRAPPGFTGHTVNAFEEDGRIVFDVLEANGNGFAPVISDRHGNIAPPGSVGTSLVRWEIDYHASTEELRHRTVLASVNGEGPHIDPRWELRRQRHVFVPTLDRSKLTTDKNGRPMPVMFNQLSRFDLETGAHESYYPGPAATFQDPVFVPRSAHAVEGDGFLIAILNYPLERRSELVVLNSLSLEAGPIARVKLPLRMRLGIHSAWIEGESVPAWS</sequence>
<keyword evidence="3" id="KW-0560">Oxidoreductase</keyword>
<keyword evidence="6" id="KW-0223">Dioxygenase</keyword>
<name>K0DYG1_9BURK</name>
<dbReference type="Proteomes" id="UP000010105">
    <property type="component" value="Chromosome 2"/>
</dbReference>
<dbReference type="eggNOG" id="COG3670">
    <property type="taxonomic scope" value="Bacteria"/>
</dbReference>